<organism evidence="1 2">
    <name type="scientific">Kribbella flavida (strain DSM 17836 / JCM 10339 / NBRC 14399)</name>
    <dbReference type="NCBI Taxonomy" id="479435"/>
    <lineage>
        <taxon>Bacteria</taxon>
        <taxon>Bacillati</taxon>
        <taxon>Actinomycetota</taxon>
        <taxon>Actinomycetes</taxon>
        <taxon>Propionibacteriales</taxon>
        <taxon>Kribbellaceae</taxon>
        <taxon>Kribbella</taxon>
    </lineage>
</organism>
<dbReference type="EMBL" id="CP001736">
    <property type="protein sequence ID" value="ADB33852.1"/>
    <property type="molecule type" value="Genomic_DNA"/>
</dbReference>
<protein>
    <submittedName>
        <fullName evidence="1">Uncharacterized protein</fullName>
    </submittedName>
</protein>
<dbReference type="Proteomes" id="UP000007967">
    <property type="component" value="Chromosome"/>
</dbReference>
<sequence>MPVEDLGSGIHQGRLAELSAEVRHAIDALTSDGSLLWCRTRWTDDGRLRIIAGGPEPDVATAVLSRLADGELTIIESAVSRQDIDAARATLLARADEWQTFEVGAQITGAGQYRLTASVLFVAPSFAAWVAGLPPGLMAVFASVRPAG</sequence>
<dbReference type="HOGENOM" id="CLU_1756453_0_0_11"/>
<reference evidence="2" key="1">
    <citation type="submission" date="2009-09" db="EMBL/GenBank/DDBJ databases">
        <title>The complete genome of Kribbella flavida DSM 17836.</title>
        <authorList>
            <consortium name="US DOE Joint Genome Institute (JGI-PGF)"/>
            <person name="Lucas S."/>
            <person name="Copeland A."/>
            <person name="Lapidus A."/>
            <person name="Glavina del Rio T."/>
            <person name="Dalin E."/>
            <person name="Tice H."/>
            <person name="Bruce D."/>
            <person name="Goodwin L."/>
            <person name="Pitluck S."/>
            <person name="Kyrpides N."/>
            <person name="Mavromatis K."/>
            <person name="Ivanova N."/>
            <person name="Saunders E."/>
            <person name="Brettin T."/>
            <person name="Detter J.C."/>
            <person name="Han C."/>
            <person name="Larimer F."/>
            <person name="Land M."/>
            <person name="Hauser L."/>
            <person name="Markowitz V."/>
            <person name="Cheng J.-F."/>
            <person name="Hugenholtz P."/>
            <person name="Woyke T."/>
            <person name="Wu D."/>
            <person name="Pukall R."/>
            <person name="Klenk H.-P."/>
            <person name="Eisen J.A."/>
        </authorList>
    </citation>
    <scope>NUCLEOTIDE SEQUENCE [LARGE SCALE GENOMIC DNA]</scope>
    <source>
        <strain evidence="2">DSM 17836 / JCM 10339 / NBRC 14399</strain>
    </source>
</reference>
<evidence type="ECO:0000313" key="1">
    <source>
        <dbReference type="EMBL" id="ADB33852.1"/>
    </source>
</evidence>
<accession>D2Q0Q2</accession>
<gene>
    <name evidence="1" type="ordered locus">Kfla_4835</name>
</gene>
<evidence type="ECO:0000313" key="2">
    <source>
        <dbReference type="Proteomes" id="UP000007967"/>
    </source>
</evidence>
<dbReference type="KEGG" id="kfl:Kfla_4835"/>
<dbReference type="AlphaFoldDB" id="D2Q0Q2"/>
<proteinExistence type="predicted"/>
<reference evidence="1 2" key="2">
    <citation type="journal article" date="2010" name="Stand. Genomic Sci.">
        <title>Complete genome sequence of Kribbella flavida type strain (IFO 14399).</title>
        <authorList>
            <person name="Pukall R."/>
            <person name="Lapidus A."/>
            <person name="Glavina Del Rio T."/>
            <person name="Copeland A."/>
            <person name="Tice H."/>
            <person name="Cheng J.-F."/>
            <person name="Lucas S."/>
            <person name="Chen F."/>
            <person name="Nolan M."/>
            <person name="LaButti K."/>
            <person name="Pati A."/>
            <person name="Ivanova N."/>
            <person name="Mavrommatis K."/>
            <person name="Mikhailova N."/>
            <person name="Pitluck S."/>
            <person name="Bruce D."/>
            <person name="Goodwin L."/>
            <person name="Land M."/>
            <person name="Hauser L."/>
            <person name="Chang Y.-J."/>
            <person name="Jeffries C.D."/>
            <person name="Chen A."/>
            <person name="Palaniappan K."/>
            <person name="Chain P."/>
            <person name="Rohde M."/>
            <person name="Goeker M."/>
            <person name="Bristow J."/>
            <person name="Eisen J.A."/>
            <person name="Markowitz V."/>
            <person name="Hugenholtz P."/>
            <person name="Kyrpides N.C."/>
            <person name="Klenk H.-P."/>
            <person name="Brettin T."/>
        </authorList>
    </citation>
    <scope>NUCLEOTIDE SEQUENCE [LARGE SCALE GENOMIC DNA]</scope>
    <source>
        <strain evidence="2">DSM 17836 / JCM 10339 / NBRC 14399</strain>
    </source>
</reference>
<keyword evidence="2" id="KW-1185">Reference proteome</keyword>
<name>D2Q0Q2_KRIFD</name>